<feature type="domain" description="F-box/LRR-repeat protein 15-like leucin rich repeat" evidence="2">
    <location>
        <begin position="283"/>
        <end position="349"/>
    </location>
</feature>
<evidence type="ECO:0000313" key="4">
    <source>
        <dbReference type="Proteomes" id="UP000070501"/>
    </source>
</evidence>
<sequence length="563" mass="62748">MATTTLTTHFQTPLTQPHSRLHGCWVPAVAADSFQGWKAIDVKGKLASRSFGDLQSLKVVWSAPSTPKKPRSPGRPAPGSAPIERLPIEVLGPIIEMLVLDVPPNGETARNVDLMSLLLTSRSLHTATLNALYKNITIPHSRIFRKFLSHITQNQELGTIVRRLDFSHFNPMSLFSSAKERASTNNLTPETLLQCLQLTPHLREFLAQEYIDDEIDINVLKKLFFDLPRLKAIDFCGCSSAPFRTAMTAFVQEEAEWTMPLSVSRLSLHRCVNLPPAVFDAILPRLTNLTHLDVAGTRISDQALQSIPYTARISHLNLAKCNSLTADGIIDFLTNHPAVKDTLVYLSLAADFRSHHIFDEEDTTRLLQCLPETLRSLSLKGSRMIPAHIPQLRPLTKHLEELALGRGLKVSDIDRLFVPDPEPVDEDEDVDMDGDAKAQLSWVPHTLRYLDLSDYIGSELDLSALFSSQCHIMKSYSAPLEVVEVADEFYRRLSKSSVLTNAGWSITEFGSRAWIVRQPGSGPRDSGARSWKMGANYWGMRKTPVAVADVGGMYGSYMFKRGL</sequence>
<dbReference type="OrthoDB" id="9994419at2759"/>
<dbReference type="InterPro" id="IPR032675">
    <property type="entry name" value="LRR_dom_sf"/>
</dbReference>
<name>A0A136IP41_9PEZI</name>
<dbReference type="STRING" id="196109.A0A136IP41"/>
<reference evidence="4" key="1">
    <citation type="submission" date="2016-02" db="EMBL/GenBank/DDBJ databases">
        <title>Draft genome sequence of Microdochium bolleyi, a fungal endophyte of beachgrass.</title>
        <authorList>
            <consortium name="DOE Joint Genome Institute"/>
            <person name="David A.S."/>
            <person name="May G."/>
            <person name="Haridas S."/>
            <person name="Lim J."/>
            <person name="Wang M."/>
            <person name="Labutti K."/>
            <person name="Lipzen A."/>
            <person name="Barry K."/>
            <person name="Grigoriev I.V."/>
        </authorList>
    </citation>
    <scope>NUCLEOTIDE SEQUENCE [LARGE SCALE GENOMIC DNA]</scope>
    <source>
        <strain evidence="4">J235TASD1</strain>
    </source>
</reference>
<evidence type="ECO:0000313" key="3">
    <source>
        <dbReference type="EMBL" id="KXJ86682.1"/>
    </source>
</evidence>
<feature type="region of interest" description="Disordered" evidence="1">
    <location>
        <begin position="62"/>
        <end position="83"/>
    </location>
</feature>
<proteinExistence type="predicted"/>
<dbReference type="EMBL" id="KQ964266">
    <property type="protein sequence ID" value="KXJ86682.1"/>
    <property type="molecule type" value="Genomic_DNA"/>
</dbReference>
<dbReference type="SUPFAM" id="SSF52047">
    <property type="entry name" value="RNI-like"/>
    <property type="match status" value="1"/>
</dbReference>
<dbReference type="Pfam" id="PF25372">
    <property type="entry name" value="DUF7885"/>
    <property type="match status" value="1"/>
</dbReference>
<gene>
    <name evidence="3" type="ORF">Micbo1qcDRAFT_125745</name>
</gene>
<dbReference type="Gene3D" id="3.80.10.10">
    <property type="entry name" value="Ribonuclease Inhibitor"/>
    <property type="match status" value="1"/>
</dbReference>
<dbReference type="InterPro" id="IPR057207">
    <property type="entry name" value="FBXL15_LRR"/>
</dbReference>
<dbReference type="AlphaFoldDB" id="A0A136IP41"/>
<evidence type="ECO:0000256" key="1">
    <source>
        <dbReference type="SAM" id="MobiDB-lite"/>
    </source>
</evidence>
<evidence type="ECO:0000259" key="2">
    <source>
        <dbReference type="Pfam" id="PF25372"/>
    </source>
</evidence>
<accession>A0A136IP41</accession>
<dbReference type="Proteomes" id="UP000070501">
    <property type="component" value="Unassembled WGS sequence"/>
</dbReference>
<dbReference type="InParanoid" id="A0A136IP41"/>
<organism evidence="3 4">
    <name type="scientific">Microdochium bolleyi</name>
    <dbReference type="NCBI Taxonomy" id="196109"/>
    <lineage>
        <taxon>Eukaryota</taxon>
        <taxon>Fungi</taxon>
        <taxon>Dikarya</taxon>
        <taxon>Ascomycota</taxon>
        <taxon>Pezizomycotina</taxon>
        <taxon>Sordariomycetes</taxon>
        <taxon>Xylariomycetidae</taxon>
        <taxon>Xylariales</taxon>
        <taxon>Microdochiaceae</taxon>
        <taxon>Microdochium</taxon>
    </lineage>
</organism>
<protein>
    <recommendedName>
        <fullName evidence="2">F-box/LRR-repeat protein 15-like leucin rich repeat domain-containing protein</fullName>
    </recommendedName>
</protein>
<keyword evidence="4" id="KW-1185">Reference proteome</keyword>